<sequence length="306" mass="33659">MSAETCHLVLVAPAYVSARRVDPRESIAAFFDALATTEIELWCGLPPGPWYERVVPLAPGELLARTGELAPGTALVELAASLQLDVEELFASGWGPQVSARLAAVTVTSHVTAATPQLPATRPPELRREARICFPLGEGTIRSHELHALLRDDVPWEPLGLIDDAIPHRRWRADDPRSLAAYELLLRLLDLLAGGKACLRVTEQIPPYDVHEVGATLQVDSSYSTCHDWRLERDGQTRPLVEVLSQLLDAGDHEAVGPGREWILAGIEDRPFLWAELVEQIEQFVATRVGAPPGLFARLRRAPRKA</sequence>
<reference evidence="1" key="1">
    <citation type="submission" date="2022-11" db="EMBL/GenBank/DDBJ databases">
        <title>Minimal conservation of predation-associated metabolite biosynthetic gene clusters underscores biosynthetic potential of Myxococcota including descriptions for ten novel species: Archangium lansinium sp. nov., Myxococcus landrumus sp. nov., Nannocystis bai.</title>
        <authorList>
            <person name="Ahearne A."/>
            <person name="Stevens C."/>
            <person name="Dowd S."/>
        </authorList>
    </citation>
    <scope>NUCLEOTIDE SEQUENCE</scope>
    <source>
        <strain evidence="1">Fl3</strain>
    </source>
</reference>
<gene>
    <name evidence="1" type="ORF">O0S08_02555</name>
</gene>
<keyword evidence="2" id="KW-1185">Reference proteome</keyword>
<evidence type="ECO:0000313" key="2">
    <source>
        <dbReference type="Proteomes" id="UP001164459"/>
    </source>
</evidence>
<name>A0ABY7H6X7_9BACT</name>
<evidence type="ECO:0000313" key="1">
    <source>
        <dbReference type="EMBL" id="WAS95018.1"/>
    </source>
</evidence>
<organism evidence="1 2">
    <name type="scientific">Nannocystis punicea</name>
    <dbReference type="NCBI Taxonomy" id="2995304"/>
    <lineage>
        <taxon>Bacteria</taxon>
        <taxon>Pseudomonadati</taxon>
        <taxon>Myxococcota</taxon>
        <taxon>Polyangia</taxon>
        <taxon>Nannocystales</taxon>
        <taxon>Nannocystaceae</taxon>
        <taxon>Nannocystis</taxon>
    </lineage>
</organism>
<dbReference type="Proteomes" id="UP001164459">
    <property type="component" value="Chromosome"/>
</dbReference>
<protein>
    <submittedName>
        <fullName evidence="1">Uncharacterized protein</fullName>
    </submittedName>
</protein>
<dbReference type="RefSeq" id="WP_269037350.1">
    <property type="nucleotide sequence ID" value="NZ_CP114040.1"/>
</dbReference>
<accession>A0ABY7H6X7</accession>
<proteinExistence type="predicted"/>
<dbReference type="EMBL" id="CP114040">
    <property type="protein sequence ID" value="WAS95018.1"/>
    <property type="molecule type" value="Genomic_DNA"/>
</dbReference>